<dbReference type="SUPFAM" id="SSF46785">
    <property type="entry name" value="Winged helix' DNA-binding domain"/>
    <property type="match status" value="1"/>
</dbReference>
<dbReference type="InterPro" id="IPR036388">
    <property type="entry name" value="WH-like_DNA-bd_sf"/>
</dbReference>
<evidence type="ECO:0000256" key="3">
    <source>
        <dbReference type="ARBA" id="ARBA00023125"/>
    </source>
</evidence>
<dbReference type="AlphaFoldDB" id="A0A8E1WG58"/>
<dbReference type="PANTHER" id="PTHR30537">
    <property type="entry name" value="HTH-TYPE TRANSCRIPTIONAL REGULATOR"/>
    <property type="match status" value="1"/>
</dbReference>
<reference evidence="6 7" key="1">
    <citation type="submission" date="2020-08" db="EMBL/GenBank/DDBJ databases">
        <title>Genomic Encyclopedia of Type Strains, Phase IV (KMG-IV): sequencing the most valuable type-strain genomes for metagenomic binning, comparative biology and taxonomic classification.</title>
        <authorList>
            <person name="Goeker M."/>
        </authorList>
    </citation>
    <scope>NUCLEOTIDE SEQUENCE [LARGE SCALE GENOMIC DNA]</scope>
    <source>
        <strain evidence="6 7">DSM 17454</strain>
    </source>
</reference>
<organism evidence="6 7">
    <name type="scientific">Aminobacter carboxidus</name>
    <dbReference type="NCBI Taxonomy" id="376165"/>
    <lineage>
        <taxon>Bacteria</taxon>
        <taxon>Pseudomonadati</taxon>
        <taxon>Pseudomonadota</taxon>
        <taxon>Alphaproteobacteria</taxon>
        <taxon>Hyphomicrobiales</taxon>
        <taxon>Phyllobacteriaceae</taxon>
        <taxon>Aminobacter</taxon>
    </lineage>
</organism>
<dbReference type="CDD" id="cd08432">
    <property type="entry name" value="PBP2_GcdR_TrpI_HvrB_AmpR_like"/>
    <property type="match status" value="1"/>
</dbReference>
<comment type="caution">
    <text evidence="6">The sequence shown here is derived from an EMBL/GenBank/DDBJ whole genome shotgun (WGS) entry which is preliminary data.</text>
</comment>
<dbReference type="PRINTS" id="PR00039">
    <property type="entry name" value="HTHLYSR"/>
</dbReference>
<dbReference type="InterPro" id="IPR005119">
    <property type="entry name" value="LysR_subst-bd"/>
</dbReference>
<accession>A0A8E1WG58</accession>
<name>A0A8E1WG58_9HYPH</name>
<evidence type="ECO:0000256" key="1">
    <source>
        <dbReference type="ARBA" id="ARBA00009437"/>
    </source>
</evidence>
<keyword evidence="4" id="KW-0804">Transcription</keyword>
<protein>
    <submittedName>
        <fullName evidence="6">LysR family glycine cleavage system transcriptional activator</fullName>
    </submittedName>
</protein>
<keyword evidence="2" id="KW-0805">Transcription regulation</keyword>
<dbReference type="GO" id="GO:0043565">
    <property type="term" value="F:sequence-specific DNA binding"/>
    <property type="evidence" value="ECO:0007669"/>
    <property type="project" value="TreeGrafter"/>
</dbReference>
<dbReference type="GO" id="GO:0003700">
    <property type="term" value="F:DNA-binding transcription factor activity"/>
    <property type="evidence" value="ECO:0007669"/>
    <property type="project" value="InterPro"/>
</dbReference>
<dbReference type="PROSITE" id="PS50931">
    <property type="entry name" value="HTH_LYSR"/>
    <property type="match status" value="1"/>
</dbReference>
<evidence type="ECO:0000313" key="7">
    <source>
        <dbReference type="Proteomes" id="UP000532373"/>
    </source>
</evidence>
<dbReference type="InterPro" id="IPR000847">
    <property type="entry name" value="LysR_HTH_N"/>
</dbReference>
<dbReference type="GO" id="GO:0006351">
    <property type="term" value="P:DNA-templated transcription"/>
    <property type="evidence" value="ECO:0007669"/>
    <property type="project" value="TreeGrafter"/>
</dbReference>
<sequence length="308" mass="33850">MQPGSRLPPLQTLRAMAAVARTRSFTRAGEELGLTQTAVSHQIAQLEAWLGTPLFVRSRKGVDLTVLAEKAIPDIVAALSGLEVVLENARPGLRSEHLSISTTPEFASQWLQPRLGGFCAAHPEIDVSVTIEYRRARFDIDKIGIAIWLAGTLPGTDAYCLTDDYEFAVSSPTVARALPSRQALRAAPLLRYEGARHTVLDWERWYGQIYDRKEKLPAVDGSDDPFDFQAGPSFPTFSDMIAACRQDAGLALVRSSLVADDLAAGRLVKCFDEIIPSDLQYHLVTSPAQRRSSGVIAFRQWIIQQMSG</sequence>
<dbReference type="Gene3D" id="1.10.10.10">
    <property type="entry name" value="Winged helix-like DNA-binding domain superfamily/Winged helix DNA-binding domain"/>
    <property type="match status" value="1"/>
</dbReference>
<dbReference type="PANTHER" id="PTHR30537:SF26">
    <property type="entry name" value="GLYCINE CLEAVAGE SYSTEM TRANSCRIPTIONAL ACTIVATOR"/>
    <property type="match status" value="1"/>
</dbReference>
<dbReference type="SUPFAM" id="SSF53850">
    <property type="entry name" value="Periplasmic binding protein-like II"/>
    <property type="match status" value="1"/>
</dbReference>
<dbReference type="Pfam" id="PF00126">
    <property type="entry name" value="HTH_1"/>
    <property type="match status" value="1"/>
</dbReference>
<proteinExistence type="inferred from homology"/>
<evidence type="ECO:0000313" key="6">
    <source>
        <dbReference type="EMBL" id="MBB6467383.1"/>
    </source>
</evidence>
<dbReference type="Gene3D" id="3.40.190.10">
    <property type="entry name" value="Periplasmic binding protein-like II"/>
    <property type="match status" value="2"/>
</dbReference>
<dbReference type="InterPro" id="IPR058163">
    <property type="entry name" value="LysR-type_TF_proteobact-type"/>
</dbReference>
<dbReference type="Pfam" id="PF03466">
    <property type="entry name" value="LysR_substrate"/>
    <property type="match status" value="1"/>
</dbReference>
<keyword evidence="3" id="KW-0238">DNA-binding</keyword>
<evidence type="ECO:0000259" key="5">
    <source>
        <dbReference type="PROSITE" id="PS50931"/>
    </source>
</evidence>
<evidence type="ECO:0000256" key="4">
    <source>
        <dbReference type="ARBA" id="ARBA00023163"/>
    </source>
</evidence>
<comment type="similarity">
    <text evidence="1">Belongs to the LysR transcriptional regulatory family.</text>
</comment>
<feature type="domain" description="HTH lysR-type" evidence="5">
    <location>
        <begin position="8"/>
        <end position="65"/>
    </location>
</feature>
<dbReference type="Proteomes" id="UP000532373">
    <property type="component" value="Unassembled WGS sequence"/>
</dbReference>
<gene>
    <name evidence="6" type="ORF">HNQ96_003262</name>
</gene>
<dbReference type="EMBL" id="JACHGI010000005">
    <property type="protein sequence ID" value="MBB6467383.1"/>
    <property type="molecule type" value="Genomic_DNA"/>
</dbReference>
<evidence type="ECO:0000256" key="2">
    <source>
        <dbReference type="ARBA" id="ARBA00023015"/>
    </source>
</evidence>
<dbReference type="InterPro" id="IPR036390">
    <property type="entry name" value="WH_DNA-bd_sf"/>
</dbReference>
<dbReference type="RefSeq" id="WP_184769773.1">
    <property type="nucleotide sequence ID" value="NZ_JACHGI010000005.1"/>
</dbReference>